<dbReference type="EMBL" id="AJWY01012173">
    <property type="protein sequence ID" value="EKC50676.1"/>
    <property type="molecule type" value="Genomic_DNA"/>
</dbReference>
<evidence type="ECO:0000256" key="3">
    <source>
        <dbReference type="ARBA" id="ARBA00012560"/>
    </source>
</evidence>
<dbReference type="Pfam" id="PF02446">
    <property type="entry name" value="Glyco_hydro_77"/>
    <property type="match status" value="1"/>
</dbReference>
<evidence type="ECO:0000256" key="7">
    <source>
        <dbReference type="ARBA" id="ARBA00031423"/>
    </source>
</evidence>
<evidence type="ECO:0000313" key="9">
    <source>
        <dbReference type="EMBL" id="EKC50676.1"/>
    </source>
</evidence>
<dbReference type="AlphaFoldDB" id="K1STX4"/>
<dbReference type="SUPFAM" id="SSF51445">
    <property type="entry name" value="(Trans)glycosidases"/>
    <property type="match status" value="1"/>
</dbReference>
<keyword evidence="5 9" id="KW-0808">Transferase</keyword>
<comment type="similarity">
    <text evidence="2">Belongs to the disproportionating enzyme family.</text>
</comment>
<gene>
    <name evidence="9" type="ORF">LEA_17759</name>
</gene>
<sequence length="320" mass="37185">MLNTRAGGVLMHITSLPSKYGIGVMGEETKRFIRRIKDMGFSYWQVLPLCPTDFYGSPYASPAAFALSPLLIDPDTLKNDGFVSEEDLARSIYYGSPYTADYEFAAKSRRELLKIAYQNKKNEVSAETEKFCEENPWCEAYSLFCAAKEKFGGKPWYEWDEKFARYENALKNRDELKDEADFYKFEQYIAFSQWHRIKQFANENGVKILGDMPIYVSTDSADVWSNTELFEIDERSFVRRRVSGVPPDYFSKDGQLWGNPLYNWDVLEKTGYAWWLSRIKDAFRLYDTVRIDHFRAFASYWAVPADEKTAKNGEWVKGPG</sequence>
<evidence type="ECO:0000256" key="8">
    <source>
        <dbReference type="ARBA" id="ARBA00031501"/>
    </source>
</evidence>
<feature type="non-terminal residue" evidence="9">
    <location>
        <position position="320"/>
    </location>
</feature>
<evidence type="ECO:0000256" key="1">
    <source>
        <dbReference type="ARBA" id="ARBA00000439"/>
    </source>
</evidence>
<dbReference type="InterPro" id="IPR003385">
    <property type="entry name" value="Glyco_hydro_77"/>
</dbReference>
<evidence type="ECO:0000256" key="4">
    <source>
        <dbReference type="ARBA" id="ARBA00022676"/>
    </source>
</evidence>
<dbReference type="GO" id="GO:0005975">
    <property type="term" value="P:carbohydrate metabolic process"/>
    <property type="evidence" value="ECO:0007669"/>
    <property type="project" value="InterPro"/>
</dbReference>
<reference evidence="9" key="1">
    <citation type="journal article" date="2013" name="Environ. Microbiol.">
        <title>Microbiota from the distal guts of lean and obese adolescents exhibit partial functional redundancy besides clear differences in community structure.</title>
        <authorList>
            <person name="Ferrer M."/>
            <person name="Ruiz A."/>
            <person name="Lanza F."/>
            <person name="Haange S.B."/>
            <person name="Oberbach A."/>
            <person name="Till H."/>
            <person name="Bargiela R."/>
            <person name="Campoy C."/>
            <person name="Segura M.T."/>
            <person name="Richter M."/>
            <person name="von Bergen M."/>
            <person name="Seifert J."/>
            <person name="Suarez A."/>
        </authorList>
    </citation>
    <scope>NUCLEOTIDE SEQUENCE</scope>
</reference>
<protein>
    <recommendedName>
        <fullName evidence="3">4-alpha-glucanotransferase</fullName>
        <ecNumber evidence="3">2.4.1.25</ecNumber>
    </recommendedName>
    <alternativeName>
        <fullName evidence="7">Amylomaltase</fullName>
    </alternativeName>
    <alternativeName>
        <fullName evidence="8">Disproportionating enzyme</fullName>
    </alternativeName>
</protein>
<accession>K1STX4</accession>
<evidence type="ECO:0000256" key="2">
    <source>
        <dbReference type="ARBA" id="ARBA00005684"/>
    </source>
</evidence>
<dbReference type="InterPro" id="IPR017853">
    <property type="entry name" value="GH"/>
</dbReference>
<comment type="caution">
    <text evidence="9">The sequence shown here is derived from an EMBL/GenBank/DDBJ whole genome shotgun (WGS) entry which is preliminary data.</text>
</comment>
<keyword evidence="4" id="KW-0328">Glycosyltransferase</keyword>
<dbReference type="GO" id="GO:0004134">
    <property type="term" value="F:4-alpha-glucanotransferase activity"/>
    <property type="evidence" value="ECO:0007669"/>
    <property type="project" value="UniProtKB-EC"/>
</dbReference>
<dbReference type="PANTHER" id="PTHR32438:SF5">
    <property type="entry name" value="4-ALPHA-GLUCANOTRANSFERASE DPE1, CHLOROPLASTIC_AMYLOPLASTIC"/>
    <property type="match status" value="1"/>
</dbReference>
<evidence type="ECO:0000256" key="5">
    <source>
        <dbReference type="ARBA" id="ARBA00022679"/>
    </source>
</evidence>
<name>K1STX4_9ZZZZ</name>
<evidence type="ECO:0000256" key="6">
    <source>
        <dbReference type="ARBA" id="ARBA00023277"/>
    </source>
</evidence>
<organism evidence="9">
    <name type="scientific">human gut metagenome</name>
    <dbReference type="NCBI Taxonomy" id="408170"/>
    <lineage>
        <taxon>unclassified sequences</taxon>
        <taxon>metagenomes</taxon>
        <taxon>organismal metagenomes</taxon>
    </lineage>
</organism>
<dbReference type="EC" id="2.4.1.25" evidence="3"/>
<dbReference type="NCBIfam" id="TIGR00217">
    <property type="entry name" value="malQ"/>
    <property type="match status" value="1"/>
</dbReference>
<dbReference type="Gene3D" id="3.20.20.80">
    <property type="entry name" value="Glycosidases"/>
    <property type="match status" value="1"/>
</dbReference>
<keyword evidence="6" id="KW-0119">Carbohydrate metabolism</keyword>
<comment type="catalytic activity">
    <reaction evidence="1">
        <text>Transfers a segment of a (1-&gt;4)-alpha-D-glucan to a new position in an acceptor, which may be glucose or a (1-&gt;4)-alpha-D-glucan.</text>
        <dbReference type="EC" id="2.4.1.25"/>
    </reaction>
</comment>
<proteinExistence type="inferred from homology"/>
<dbReference type="PANTHER" id="PTHR32438">
    <property type="entry name" value="4-ALPHA-GLUCANOTRANSFERASE DPE1, CHLOROPLASTIC/AMYLOPLASTIC"/>
    <property type="match status" value="1"/>
</dbReference>